<dbReference type="InterPro" id="IPR045798">
    <property type="entry name" value="TrbL_Firmicutes"/>
</dbReference>
<gene>
    <name evidence="2" type="ORF">JTE88_08335</name>
</gene>
<dbReference type="EMBL" id="CP070228">
    <property type="protein sequence ID" value="QRV02067.1"/>
    <property type="molecule type" value="Genomic_DNA"/>
</dbReference>
<dbReference type="RefSeq" id="WP_204424280.1">
    <property type="nucleotide sequence ID" value="NZ_CP070228.1"/>
</dbReference>
<sequence>MEEYIKKMLEDILGNGFFNHTEGLYDSVAGYSASAYQVALTVNSTVVKPVAASVVAIILVLELARVSTKFEGDSKMGVQVIGTIMIKAALLIVAIQNVDLILKAINEAGETLINGLKKHATVIQANPVNIGDLDMDTLDMIGAMIILFLPWLISMIGGVVVKIVVLLRFAEIYILSAGATLPLAFLGHTETKQISIGYLKKYATAMLHGFTIILVLIIFAKFQGAGTDLGENPTVDDVMANFVNLVAVPIGFIFLVLSSGKFAKALVGEA</sequence>
<accession>A0ABX7IGV8</accession>
<reference evidence="2 3" key="1">
    <citation type="submission" date="2021-02" db="EMBL/GenBank/DDBJ databases">
        <title>Complete Genome Sequence of Arcanobacterium phocisimile strain DSM 26142T from a harbour seal.</title>
        <authorList>
            <person name="Borowiak M."/>
            <person name="Alssahen M."/>
            <person name="Malorny B."/>
            <person name="Laemmler C."/>
            <person name="Siebert U."/>
            <person name="Ploetz M."/>
            <person name="Abdulmawjood A."/>
        </authorList>
    </citation>
    <scope>NUCLEOTIDE SEQUENCE [LARGE SCALE GENOMIC DNA]</scope>
    <source>
        <strain evidence="2 3">DSM 26142</strain>
    </source>
</reference>
<evidence type="ECO:0000313" key="2">
    <source>
        <dbReference type="EMBL" id="QRV02067.1"/>
    </source>
</evidence>
<protein>
    <recommendedName>
        <fullName evidence="4">TrbL/VirB6 plasmid conjugal transfer protein</fullName>
    </recommendedName>
</protein>
<feature type="transmembrane region" description="Helical" evidence="1">
    <location>
        <begin position="141"/>
        <end position="167"/>
    </location>
</feature>
<feature type="transmembrane region" description="Helical" evidence="1">
    <location>
        <begin position="46"/>
        <end position="64"/>
    </location>
</feature>
<keyword evidence="3" id="KW-1185">Reference proteome</keyword>
<feature type="transmembrane region" description="Helical" evidence="1">
    <location>
        <begin position="202"/>
        <end position="219"/>
    </location>
</feature>
<proteinExistence type="predicted"/>
<keyword evidence="1" id="KW-1133">Transmembrane helix</keyword>
<feature type="transmembrane region" description="Helical" evidence="1">
    <location>
        <begin position="239"/>
        <end position="257"/>
    </location>
</feature>
<keyword evidence="1" id="KW-0472">Membrane</keyword>
<dbReference type="Pfam" id="PF19478">
    <property type="entry name" value="TrbL_2"/>
    <property type="match status" value="1"/>
</dbReference>
<evidence type="ECO:0000313" key="3">
    <source>
        <dbReference type="Proteomes" id="UP000602653"/>
    </source>
</evidence>
<evidence type="ECO:0008006" key="4">
    <source>
        <dbReference type="Google" id="ProtNLM"/>
    </source>
</evidence>
<organism evidence="2 3">
    <name type="scientific">Arcanobacterium phocisimile</name>
    <dbReference type="NCBI Taxonomy" id="1302235"/>
    <lineage>
        <taxon>Bacteria</taxon>
        <taxon>Bacillati</taxon>
        <taxon>Actinomycetota</taxon>
        <taxon>Actinomycetes</taxon>
        <taxon>Actinomycetales</taxon>
        <taxon>Actinomycetaceae</taxon>
        <taxon>Arcanobacterium</taxon>
    </lineage>
</organism>
<name>A0ABX7IGV8_9ACTO</name>
<keyword evidence="1" id="KW-0812">Transmembrane</keyword>
<feature type="transmembrane region" description="Helical" evidence="1">
    <location>
        <begin position="76"/>
        <end position="95"/>
    </location>
</feature>
<evidence type="ECO:0000256" key="1">
    <source>
        <dbReference type="SAM" id="Phobius"/>
    </source>
</evidence>
<dbReference type="Proteomes" id="UP000602653">
    <property type="component" value="Chromosome"/>
</dbReference>